<keyword evidence="2" id="KW-1133">Transmembrane helix</keyword>
<protein>
    <submittedName>
        <fullName evidence="3">Uncharacterized protein</fullName>
    </submittedName>
</protein>
<dbReference type="Proteomes" id="UP000011185">
    <property type="component" value="Unassembled WGS sequence"/>
</dbReference>
<name>L7JR63_TRAHO</name>
<feature type="region of interest" description="Disordered" evidence="1">
    <location>
        <begin position="1"/>
        <end position="26"/>
    </location>
</feature>
<dbReference type="HOGENOM" id="CLU_1504502_0_0_1"/>
<feature type="transmembrane region" description="Helical" evidence="2">
    <location>
        <begin position="41"/>
        <end position="63"/>
    </location>
</feature>
<feature type="compositionally biased region" description="Polar residues" evidence="1">
    <location>
        <begin position="1"/>
        <end position="18"/>
    </location>
</feature>
<organism evidence="3 4">
    <name type="scientific">Trachipleistophora hominis</name>
    <name type="common">Microsporidian parasite</name>
    <dbReference type="NCBI Taxonomy" id="72359"/>
    <lineage>
        <taxon>Eukaryota</taxon>
        <taxon>Fungi</taxon>
        <taxon>Fungi incertae sedis</taxon>
        <taxon>Microsporidia</taxon>
        <taxon>Pleistophoridae</taxon>
        <taxon>Trachipleistophora</taxon>
    </lineage>
</organism>
<evidence type="ECO:0000256" key="1">
    <source>
        <dbReference type="SAM" id="MobiDB-lite"/>
    </source>
</evidence>
<proteinExistence type="predicted"/>
<evidence type="ECO:0000256" key="2">
    <source>
        <dbReference type="SAM" id="Phobius"/>
    </source>
</evidence>
<reference evidence="3 4" key="1">
    <citation type="journal article" date="2012" name="PLoS Pathog.">
        <title>The genome of the obligate intracellular parasite Trachipleistophora hominis: new insights into microsporidian genome dynamics and reductive evolution.</title>
        <authorList>
            <person name="Heinz E."/>
            <person name="Williams T.A."/>
            <person name="Nakjang S."/>
            <person name="Noel C.J."/>
            <person name="Swan D.C."/>
            <person name="Goldberg A.V."/>
            <person name="Harris S.R."/>
            <person name="Weinmaier T."/>
            <person name="Markert S."/>
            <person name="Becher D."/>
            <person name="Bernhardt J."/>
            <person name="Dagan T."/>
            <person name="Hacker C."/>
            <person name="Lucocq J.M."/>
            <person name="Schweder T."/>
            <person name="Rattei T."/>
            <person name="Hall N."/>
            <person name="Hirt R.P."/>
            <person name="Embley T.M."/>
        </authorList>
    </citation>
    <scope>NUCLEOTIDE SEQUENCE [LARGE SCALE GENOMIC DNA]</scope>
</reference>
<keyword evidence="2" id="KW-0812">Transmembrane</keyword>
<evidence type="ECO:0000313" key="3">
    <source>
        <dbReference type="EMBL" id="ELQ73963.1"/>
    </source>
</evidence>
<gene>
    <name evidence="3" type="ORF">THOM_3103</name>
</gene>
<dbReference type="AlphaFoldDB" id="L7JR63"/>
<keyword evidence="4" id="KW-1185">Reference proteome</keyword>
<accession>L7JR63</accession>
<sequence length="179" mass="20411">MENTTMHRNQHTEILTSKSDTEDKNEPANDFLPVEFSFSQFLEGFIFAAMIIVILGLLCLYIYNKCRMHNRCRFGSTNDSQATGLEDLVSIEQQELSPPLYDEMFTVYPLNNLIHENNGVSCHTESGMADNQSSCMVNYEYGGILLLYMFEPPPFYDDVVILPSYDSTEASPLPEYSEN</sequence>
<evidence type="ECO:0000313" key="4">
    <source>
        <dbReference type="Proteomes" id="UP000011185"/>
    </source>
</evidence>
<dbReference type="VEuPathDB" id="MicrosporidiaDB:THOM_3103"/>
<dbReference type="InParanoid" id="L7JR63"/>
<dbReference type="EMBL" id="JH994095">
    <property type="protein sequence ID" value="ELQ73963.1"/>
    <property type="molecule type" value="Genomic_DNA"/>
</dbReference>
<keyword evidence="2" id="KW-0472">Membrane</keyword>